<reference evidence="1 2" key="1">
    <citation type="journal article" date="2011" name="Stand. Genomic Sci.">
        <title>Complete genome sequence of Nitratifractor salsuginis type strain (E9I37-1).</title>
        <authorList>
            <person name="Anderson I."/>
            <person name="Sikorski J."/>
            <person name="Zeytun A."/>
            <person name="Nolan M."/>
            <person name="Lapidus A."/>
            <person name="Lucas S."/>
            <person name="Hammon N."/>
            <person name="Deshpande S."/>
            <person name="Cheng J.F."/>
            <person name="Tapia R."/>
            <person name="Han C."/>
            <person name="Goodwin L."/>
            <person name="Pitluck S."/>
            <person name="Liolios K."/>
            <person name="Pagani I."/>
            <person name="Ivanova N."/>
            <person name="Huntemann M."/>
            <person name="Mavromatis K."/>
            <person name="Ovchinikova G."/>
            <person name="Pati A."/>
            <person name="Chen A."/>
            <person name="Palaniappan K."/>
            <person name="Land M."/>
            <person name="Hauser L."/>
            <person name="Brambilla E.M."/>
            <person name="Ngatchou-Djao O.D."/>
            <person name="Rohde M."/>
            <person name="Tindall B.J."/>
            <person name="Goker M."/>
            <person name="Detter J.C."/>
            <person name="Woyke T."/>
            <person name="Bristow J."/>
            <person name="Eisen J.A."/>
            <person name="Markowitz V."/>
            <person name="Hugenholtz P."/>
            <person name="Klenk H.P."/>
            <person name="Kyrpides N.C."/>
        </authorList>
    </citation>
    <scope>NUCLEOTIDE SEQUENCE [LARGE SCALE GENOMIC DNA]</scope>
    <source>
        <strain evidence="2">DSM 16511 / JCM 12458 / E9I37-1</strain>
    </source>
</reference>
<name>E6X1N5_NITSE</name>
<sequence>MMIDVVGATQQAGYIIDPAEEICRVLITRKGSIPMNPGYGSDLWKYRDRMPIGEVKLGIIAETYEAIEANVSRVRPIRVQVNGDSSGKWSLKVWVEEVRNVAA</sequence>
<dbReference type="OrthoDB" id="9802846at2"/>
<dbReference type="STRING" id="749222.Nitsa_1781"/>
<dbReference type="eggNOG" id="COG3628">
    <property type="taxonomic scope" value="Bacteria"/>
</dbReference>
<proteinExistence type="predicted"/>
<evidence type="ECO:0008006" key="3">
    <source>
        <dbReference type="Google" id="ProtNLM"/>
    </source>
</evidence>
<dbReference type="HOGENOM" id="CLU_2260800_0_0_7"/>
<dbReference type="EMBL" id="CP002452">
    <property type="protein sequence ID" value="ADV47026.1"/>
    <property type="molecule type" value="Genomic_DNA"/>
</dbReference>
<organism evidence="1 2">
    <name type="scientific">Nitratifractor salsuginis (strain DSM 16511 / JCM 12458 / E9I37-1)</name>
    <dbReference type="NCBI Taxonomy" id="749222"/>
    <lineage>
        <taxon>Bacteria</taxon>
        <taxon>Pseudomonadati</taxon>
        <taxon>Campylobacterota</taxon>
        <taxon>Epsilonproteobacteria</taxon>
        <taxon>Campylobacterales</taxon>
        <taxon>Sulfurovaceae</taxon>
        <taxon>Nitratifractor</taxon>
    </lineage>
</organism>
<evidence type="ECO:0000313" key="1">
    <source>
        <dbReference type="EMBL" id="ADV47026.1"/>
    </source>
</evidence>
<evidence type="ECO:0000313" key="2">
    <source>
        <dbReference type="Proteomes" id="UP000008633"/>
    </source>
</evidence>
<keyword evidence="2" id="KW-1185">Reference proteome</keyword>
<dbReference type="Gene3D" id="3.10.450.40">
    <property type="match status" value="1"/>
</dbReference>
<dbReference type="AlphaFoldDB" id="E6X1N5"/>
<dbReference type="RefSeq" id="WP_013554711.1">
    <property type="nucleotide sequence ID" value="NC_014935.1"/>
</dbReference>
<dbReference type="KEGG" id="nsa:Nitsa_1781"/>
<accession>E6X1N5</accession>
<dbReference type="Proteomes" id="UP000008633">
    <property type="component" value="Chromosome"/>
</dbReference>
<gene>
    <name evidence="1" type="ordered locus">Nitsa_1781</name>
</gene>
<reference evidence="2" key="2">
    <citation type="submission" date="2011-01" db="EMBL/GenBank/DDBJ databases">
        <title>The complete genome of Nitratifractor salsuginis DSM 16511.</title>
        <authorList>
            <consortium name="US DOE Joint Genome Institute (JGI-PGF)"/>
            <person name="Lucas S."/>
            <person name="Copeland A."/>
            <person name="Lapidus A."/>
            <person name="Bruce D."/>
            <person name="Goodwin L."/>
            <person name="Pitluck S."/>
            <person name="Kyrpides N."/>
            <person name="Mavromatis K."/>
            <person name="Ivanova N."/>
            <person name="Mikhailova N."/>
            <person name="Zeytun A."/>
            <person name="Detter J.C."/>
            <person name="Tapia R."/>
            <person name="Han C."/>
            <person name="Land M."/>
            <person name="Hauser L."/>
            <person name="Markowitz V."/>
            <person name="Cheng J.-F."/>
            <person name="Hugenholtz P."/>
            <person name="Woyke T."/>
            <person name="Wu D."/>
            <person name="Tindall B."/>
            <person name="Schuetze A."/>
            <person name="Brambilla E."/>
            <person name="Klenk H.-P."/>
            <person name="Eisen J.A."/>
        </authorList>
    </citation>
    <scope>NUCLEOTIDE SEQUENCE [LARGE SCALE GENOMIC DNA]</scope>
    <source>
        <strain evidence="2">DSM 16511 / JCM 12458 / E9I37-1</strain>
    </source>
</reference>
<dbReference type="SUPFAM" id="SSF160719">
    <property type="entry name" value="gpW/gp25-like"/>
    <property type="match status" value="1"/>
</dbReference>
<protein>
    <recommendedName>
        <fullName evidence="3">GPW/gp25 family protein</fullName>
    </recommendedName>
</protein>